<evidence type="ECO:0000256" key="1">
    <source>
        <dbReference type="SAM" id="MobiDB-lite"/>
    </source>
</evidence>
<reference evidence="2" key="1">
    <citation type="submission" date="2025-08" db="UniProtKB">
        <authorList>
            <consortium name="Ensembl"/>
        </authorList>
    </citation>
    <scope>IDENTIFICATION</scope>
</reference>
<dbReference type="Ensembl" id="ENSSPUT00000017284.1">
    <property type="protein sequence ID" value="ENSSPUP00000016217.1"/>
    <property type="gene ID" value="ENSSPUG00000012555.1"/>
</dbReference>
<name>A0A8D0H6Y6_SPHPU</name>
<feature type="compositionally biased region" description="Basic residues" evidence="1">
    <location>
        <begin position="8"/>
        <end position="28"/>
    </location>
</feature>
<sequence>MAEAVRPPAHRARAKPSRGKAKEKKKKEHAKDESDEVFLPIAARNQEVSSQTGGEQVGRLEELSDVPLGGEAKDRINVDDMCEIPLTSLTLEDEGSPTATLEPPLRAEEFQARPLQEKCQGNLEDGVQGKSEKPQSLTRADESANCGVSESSLKPRDSCSRLLMETVRDQETESIQNVKNPLALSLEEVPFASLQPSNEGIEWGHRSVSKPLYPDLLSELSQDRLAVVAVKPRLRKERLYPEIPAEPDLVAFTKEQLKILEPCSWLDNVDSYVEEFESVAPHERHEFHELLLNYWRCRKQLLLAEAELQAMLSDCQ</sequence>
<reference evidence="2" key="2">
    <citation type="submission" date="2025-09" db="UniProtKB">
        <authorList>
            <consortium name="Ensembl"/>
        </authorList>
    </citation>
    <scope>IDENTIFICATION</scope>
</reference>
<dbReference type="AlphaFoldDB" id="A0A8D0H6Y6"/>
<protein>
    <submittedName>
        <fullName evidence="2">Uncharacterized protein</fullName>
    </submittedName>
</protein>
<dbReference type="GO" id="GO:0097352">
    <property type="term" value="P:autophagosome maturation"/>
    <property type="evidence" value="ECO:0007669"/>
    <property type="project" value="TreeGrafter"/>
</dbReference>
<accession>A0A8D0H6Y6</accession>
<dbReference type="PANTHER" id="PTHR31139">
    <property type="entry name" value="ECTOPIC P GRANULES PROTEIN 5 HOMOLOG"/>
    <property type="match status" value="1"/>
</dbReference>
<feature type="region of interest" description="Disordered" evidence="1">
    <location>
        <begin position="120"/>
        <end position="152"/>
    </location>
</feature>
<proteinExistence type="predicted"/>
<evidence type="ECO:0000313" key="2">
    <source>
        <dbReference type="Ensembl" id="ENSSPUP00000016217.1"/>
    </source>
</evidence>
<dbReference type="Proteomes" id="UP000694392">
    <property type="component" value="Unplaced"/>
</dbReference>
<feature type="region of interest" description="Disordered" evidence="1">
    <location>
        <begin position="1"/>
        <end position="66"/>
    </location>
</feature>
<dbReference type="GeneTree" id="ENSGT00390000007354"/>
<keyword evidence="3" id="KW-1185">Reference proteome</keyword>
<organism evidence="2 3">
    <name type="scientific">Sphenodon punctatus</name>
    <name type="common">Tuatara</name>
    <name type="synonym">Hatteria punctata</name>
    <dbReference type="NCBI Taxonomy" id="8508"/>
    <lineage>
        <taxon>Eukaryota</taxon>
        <taxon>Metazoa</taxon>
        <taxon>Chordata</taxon>
        <taxon>Craniata</taxon>
        <taxon>Vertebrata</taxon>
        <taxon>Euteleostomi</taxon>
        <taxon>Lepidosauria</taxon>
        <taxon>Sphenodontia</taxon>
        <taxon>Sphenodontidae</taxon>
        <taxon>Sphenodon</taxon>
    </lineage>
</organism>
<dbReference type="InterPro" id="IPR051436">
    <property type="entry name" value="Autophagy-related_EPG5"/>
</dbReference>
<evidence type="ECO:0000313" key="3">
    <source>
        <dbReference type="Proteomes" id="UP000694392"/>
    </source>
</evidence>
<dbReference type="GO" id="GO:0005737">
    <property type="term" value="C:cytoplasm"/>
    <property type="evidence" value="ECO:0007669"/>
    <property type="project" value="TreeGrafter"/>
</dbReference>
<dbReference type="PANTHER" id="PTHR31139:SF4">
    <property type="entry name" value="ECTOPIC P GRANULES PROTEIN 5 HOMOLOG"/>
    <property type="match status" value="1"/>
</dbReference>